<dbReference type="InterPro" id="IPR017871">
    <property type="entry name" value="ABC_transporter-like_CS"/>
</dbReference>
<dbReference type="RefSeq" id="WP_011791712.1">
    <property type="nucleotide sequence ID" value="NC_008751.1"/>
</dbReference>
<keyword evidence="3" id="KW-0547">Nucleotide-binding</keyword>
<proteinExistence type="predicted"/>
<dbReference type="PROSITE" id="PS00211">
    <property type="entry name" value="ABC_TRANSPORTER_1"/>
    <property type="match status" value="1"/>
</dbReference>
<evidence type="ECO:0000256" key="3">
    <source>
        <dbReference type="ARBA" id="ARBA00022741"/>
    </source>
</evidence>
<keyword evidence="4 6" id="KW-0067">ATP-binding</keyword>
<reference evidence="7" key="1">
    <citation type="journal article" date="2009" name="Environ. Microbiol.">
        <title>Contribution of mobile genetic elements to Desulfovibrio vulgaris genome plasticity.</title>
        <authorList>
            <person name="Walker C.B."/>
            <person name="Stolyar S."/>
            <person name="Chivian D."/>
            <person name="Pinel N."/>
            <person name="Gabster J.A."/>
            <person name="Dehal P.S."/>
            <person name="He Z."/>
            <person name="Yang Z.K."/>
            <person name="Yen H.C."/>
            <person name="Zhou J."/>
            <person name="Wall J.D."/>
            <person name="Hazen T.C."/>
            <person name="Arkin A.P."/>
            <person name="Stahl D.A."/>
        </authorList>
    </citation>
    <scope>NUCLEOTIDE SEQUENCE [LARGE SCALE GENOMIC DNA]</scope>
    <source>
        <strain evidence="7">DP4</strain>
    </source>
</reference>
<dbReference type="Pfam" id="PF00005">
    <property type="entry name" value="ABC_tran"/>
    <property type="match status" value="1"/>
</dbReference>
<dbReference type="Proteomes" id="UP000009173">
    <property type="component" value="Chromosome"/>
</dbReference>
<dbReference type="SMART" id="SM00382">
    <property type="entry name" value="AAA"/>
    <property type="match status" value="1"/>
</dbReference>
<evidence type="ECO:0000256" key="2">
    <source>
        <dbReference type="ARBA" id="ARBA00022592"/>
    </source>
</evidence>
<dbReference type="GO" id="GO:0005524">
    <property type="term" value="F:ATP binding"/>
    <property type="evidence" value="ECO:0007669"/>
    <property type="project" value="UniProtKB-KW"/>
</dbReference>
<dbReference type="Gene3D" id="3.40.50.300">
    <property type="entry name" value="P-loop containing nucleotide triphosphate hydrolases"/>
    <property type="match status" value="1"/>
</dbReference>
<dbReference type="HOGENOM" id="CLU_000604_1_22_7"/>
<dbReference type="InterPro" id="IPR027417">
    <property type="entry name" value="P-loop_NTPase"/>
</dbReference>
<dbReference type="PANTHER" id="PTHR43423:SF1">
    <property type="entry name" value="ABC TRANSPORTER I FAMILY MEMBER 17"/>
    <property type="match status" value="1"/>
</dbReference>
<evidence type="ECO:0000313" key="7">
    <source>
        <dbReference type="Proteomes" id="UP000009173"/>
    </source>
</evidence>
<evidence type="ECO:0000256" key="1">
    <source>
        <dbReference type="ARBA" id="ARBA00022448"/>
    </source>
</evidence>
<keyword evidence="1" id="KW-0813">Transport</keyword>
<protein>
    <submittedName>
        <fullName evidence="6">Phosphate ABC transporter ATP-binding protein, PhoT family</fullName>
    </submittedName>
</protein>
<dbReference type="InterPro" id="IPR005670">
    <property type="entry name" value="PstB-like"/>
</dbReference>
<keyword evidence="2" id="KW-0592">Phosphate transport</keyword>
<dbReference type="KEGG" id="dvl:Dvul_0592"/>
<dbReference type="AlphaFoldDB" id="A0A0H3A5L1"/>
<dbReference type="SUPFAM" id="SSF52540">
    <property type="entry name" value="P-loop containing nucleoside triphosphate hydrolases"/>
    <property type="match status" value="1"/>
</dbReference>
<feature type="domain" description="ABC transporter" evidence="5">
    <location>
        <begin position="41"/>
        <end position="287"/>
    </location>
</feature>
<dbReference type="GO" id="GO:0005315">
    <property type="term" value="F:phosphate transmembrane transporter activity"/>
    <property type="evidence" value="ECO:0007669"/>
    <property type="project" value="InterPro"/>
</dbReference>
<dbReference type="PANTHER" id="PTHR43423">
    <property type="entry name" value="ABC TRANSPORTER I FAMILY MEMBER 17"/>
    <property type="match status" value="1"/>
</dbReference>
<dbReference type="EMBL" id="CP000527">
    <property type="protein sequence ID" value="ABM27615.1"/>
    <property type="molecule type" value="Genomic_DNA"/>
</dbReference>
<dbReference type="CDD" id="cd03260">
    <property type="entry name" value="ABC_PstB_phosphate_transporter"/>
    <property type="match status" value="1"/>
</dbReference>
<sequence length="288" mass="31302">MKDSIMRAVRGVLHRATSGRVNGRSPAEPSAACALPEGLAARLAGVRVAFGTRQVLHDVHLDVPSGMTTVLIGRSGSGKSTLLRVLQRLNECLPGCTTTGRVLLRLDGRVVDAYSGAVGDPSWLRARMGMVFQSPDVLPLSIRRNMDMTLRHVLCLPETEVAPRMEEALREAALWDEVHDRLDENALGLSGGQQQRLCLARALALRPAFLLLDEPTASLDIASARAIEERITSLGHTRTVVMVSHGLRQALRLADTLVLVDAGRVVRVWNRHGAGLPDVAELEHHLED</sequence>
<dbReference type="InterPro" id="IPR003593">
    <property type="entry name" value="AAA+_ATPase"/>
</dbReference>
<dbReference type="GO" id="GO:0035435">
    <property type="term" value="P:phosphate ion transmembrane transport"/>
    <property type="evidence" value="ECO:0007669"/>
    <property type="project" value="InterPro"/>
</dbReference>
<dbReference type="PROSITE" id="PS50893">
    <property type="entry name" value="ABC_TRANSPORTER_2"/>
    <property type="match status" value="1"/>
</dbReference>
<accession>A0A0H3A5L1</accession>
<evidence type="ECO:0000313" key="6">
    <source>
        <dbReference type="EMBL" id="ABM27615.1"/>
    </source>
</evidence>
<dbReference type="GO" id="GO:0016020">
    <property type="term" value="C:membrane"/>
    <property type="evidence" value="ECO:0007669"/>
    <property type="project" value="InterPro"/>
</dbReference>
<name>A0A0H3A5L1_NITV4</name>
<evidence type="ECO:0000259" key="5">
    <source>
        <dbReference type="PROSITE" id="PS50893"/>
    </source>
</evidence>
<organism evidence="6 7">
    <name type="scientific">Nitratidesulfovibrio vulgaris (strain DP4)</name>
    <name type="common">Desulfovibrio vulgaris</name>
    <dbReference type="NCBI Taxonomy" id="391774"/>
    <lineage>
        <taxon>Bacteria</taxon>
        <taxon>Pseudomonadati</taxon>
        <taxon>Thermodesulfobacteriota</taxon>
        <taxon>Desulfovibrionia</taxon>
        <taxon>Desulfovibrionales</taxon>
        <taxon>Desulfovibrionaceae</taxon>
        <taxon>Nitratidesulfovibrio</taxon>
    </lineage>
</organism>
<dbReference type="GO" id="GO:0016887">
    <property type="term" value="F:ATP hydrolysis activity"/>
    <property type="evidence" value="ECO:0007669"/>
    <property type="project" value="InterPro"/>
</dbReference>
<gene>
    <name evidence="6" type="ordered locus">Dvul_0592</name>
</gene>
<evidence type="ECO:0000256" key="4">
    <source>
        <dbReference type="ARBA" id="ARBA00022840"/>
    </source>
</evidence>
<dbReference type="InterPro" id="IPR003439">
    <property type="entry name" value="ABC_transporter-like_ATP-bd"/>
</dbReference>